<dbReference type="Gene3D" id="3.40.50.300">
    <property type="entry name" value="P-loop containing nucleotide triphosphate hydrolases"/>
    <property type="match status" value="1"/>
</dbReference>
<dbReference type="PANTHER" id="PTHR10799">
    <property type="entry name" value="SNF2/RAD54 HELICASE FAMILY"/>
    <property type="match status" value="1"/>
</dbReference>
<dbReference type="GO" id="GO:0004386">
    <property type="term" value="F:helicase activity"/>
    <property type="evidence" value="ECO:0007669"/>
    <property type="project" value="UniProtKB-KW"/>
</dbReference>
<dbReference type="InterPro" id="IPR014001">
    <property type="entry name" value="Helicase_ATP-bd"/>
</dbReference>
<dbReference type="CDD" id="cd18793">
    <property type="entry name" value="SF2_C_SNF"/>
    <property type="match status" value="1"/>
</dbReference>
<dbReference type="InterPro" id="IPR049730">
    <property type="entry name" value="SNF2/RAD54-like_C"/>
</dbReference>
<keyword evidence="2 4" id="KW-0347">Helicase</keyword>
<dbReference type="InterPro" id="IPR000330">
    <property type="entry name" value="SNF2_N"/>
</dbReference>
<proteinExistence type="predicted"/>
<dbReference type="Gene3D" id="3.40.50.10810">
    <property type="entry name" value="Tandem AAA-ATPase domain"/>
    <property type="match status" value="1"/>
</dbReference>
<keyword evidence="5" id="KW-1185">Reference proteome</keyword>
<dbReference type="AlphaFoldDB" id="A0A6M2BQQ5"/>
<sequence length="654" mass="72899">MDKVQLGYLEAEKAVTITGAGPRLLRSPMFAAHFCKEGGQTGPDGTLRLPTGTKSLSQQFRTIEKLLQNAGVGFDLERGISSALDAVREESEEFARFSALAAEIWGRNLDTEEFRRFVAAVEAACVGRTFYRKQLLSAFHLAFAHNACNFSVPGAGKTSIVYAAYAYLKASPAVDGKAIDRLLIVGPLSSFKAWEDEYRAIFNRTPITRRISGATPAEDRNDYLKGITPEARGVELTLTSYQTLANSEEGFTAFLRRFGPSTMMVLDEAHYIKNEDGFWAAAALRLARLASCRVVLTGTPAPNGYEDLVNLFRFIYPMRDVVGFPSSTLRAMSDGSMERAVPQLKERIKPFFTRIRKSDLGLPPFEEHRVPVPMGAAQERIYRLLETKIVPQFRRDLASANVPMRVRARLIRLRQAAVNPELLLLPIERDALFDAGIAADYSVTEQEVVELVRAFNVERDLERLKICERLARTTLDSGGKVLIWSYFLGNLDRLMRLFRGSVPFLEKLTGVTPVGGGDDDAQLLGTREEIIDRFHSTPGPAVLVANPQAVGESISLHKACRTAIYYDRDFNAGRFIQSKDRIHRYNPAGGGLVSYFYLGSSDTVDDDIDQRLQMKERRLIDLVDSEDIPLLTASGDDDDDIRAVLEAYERRKGV</sequence>
<keyword evidence="2 4" id="KW-0547">Nucleotide-binding</keyword>
<dbReference type="InterPro" id="IPR027417">
    <property type="entry name" value="P-loop_NTPase"/>
</dbReference>
<dbReference type="InterPro" id="IPR038718">
    <property type="entry name" value="SNF2-like_sf"/>
</dbReference>
<comment type="caution">
    <text evidence="4">The sequence shown here is derived from an EMBL/GenBank/DDBJ whole genome shotgun (WGS) entry which is preliminary data.</text>
</comment>
<protein>
    <submittedName>
        <fullName evidence="4">DEAD/DEAH box helicase</fullName>
    </submittedName>
</protein>
<dbReference type="SMART" id="SM00487">
    <property type="entry name" value="DEXDc"/>
    <property type="match status" value="1"/>
</dbReference>
<dbReference type="SUPFAM" id="SSF52540">
    <property type="entry name" value="P-loop containing nucleoside triphosphate hydrolases"/>
    <property type="match status" value="2"/>
</dbReference>
<organism evidence="4 5">
    <name type="scientific">Solimonas terrae</name>
    <dbReference type="NCBI Taxonomy" id="1396819"/>
    <lineage>
        <taxon>Bacteria</taxon>
        <taxon>Pseudomonadati</taxon>
        <taxon>Pseudomonadota</taxon>
        <taxon>Gammaproteobacteria</taxon>
        <taxon>Nevskiales</taxon>
        <taxon>Nevskiaceae</taxon>
        <taxon>Solimonas</taxon>
    </lineage>
</organism>
<evidence type="ECO:0000256" key="1">
    <source>
        <dbReference type="ARBA" id="ARBA00022801"/>
    </source>
</evidence>
<dbReference type="RefSeq" id="WP_166255362.1">
    <property type="nucleotide sequence ID" value="NZ_JAAMOW010000004.1"/>
</dbReference>
<dbReference type="GO" id="GO:0016787">
    <property type="term" value="F:hydrolase activity"/>
    <property type="evidence" value="ECO:0007669"/>
    <property type="project" value="UniProtKB-KW"/>
</dbReference>
<dbReference type="GO" id="GO:0005524">
    <property type="term" value="F:ATP binding"/>
    <property type="evidence" value="ECO:0007669"/>
    <property type="project" value="InterPro"/>
</dbReference>
<evidence type="ECO:0000259" key="3">
    <source>
        <dbReference type="SMART" id="SM00487"/>
    </source>
</evidence>
<dbReference type="Pfam" id="PF00176">
    <property type="entry name" value="SNF2-rel_dom"/>
    <property type="match status" value="1"/>
</dbReference>
<name>A0A6M2BQQ5_9GAMM</name>
<evidence type="ECO:0000313" key="5">
    <source>
        <dbReference type="Proteomes" id="UP000472676"/>
    </source>
</evidence>
<evidence type="ECO:0000256" key="2">
    <source>
        <dbReference type="ARBA" id="ARBA00022806"/>
    </source>
</evidence>
<feature type="domain" description="Helicase ATP-binding" evidence="3">
    <location>
        <begin position="126"/>
        <end position="330"/>
    </location>
</feature>
<dbReference type="EMBL" id="JAAMOW010000004">
    <property type="protein sequence ID" value="NGY04962.1"/>
    <property type="molecule type" value="Genomic_DNA"/>
</dbReference>
<dbReference type="Proteomes" id="UP000472676">
    <property type="component" value="Unassembled WGS sequence"/>
</dbReference>
<gene>
    <name evidence="4" type="ORF">G7Y85_09300</name>
</gene>
<accession>A0A6M2BQQ5</accession>
<keyword evidence="1" id="KW-0378">Hydrolase</keyword>
<evidence type="ECO:0000313" key="4">
    <source>
        <dbReference type="EMBL" id="NGY04962.1"/>
    </source>
</evidence>
<reference evidence="4 5" key="1">
    <citation type="journal article" date="2014" name="Int. J. Syst. Evol. Microbiol.">
        <title>Solimonas terrae sp. nov., isolated from soil.</title>
        <authorList>
            <person name="Kim S.J."/>
            <person name="Moon J.Y."/>
            <person name="Weon H.Y."/>
            <person name="Ahn J.H."/>
            <person name="Chen W.M."/>
            <person name="Kwon S.W."/>
        </authorList>
    </citation>
    <scope>NUCLEOTIDE SEQUENCE [LARGE SCALE GENOMIC DNA]</scope>
    <source>
        <strain evidence="4 5">KIS83-12</strain>
    </source>
</reference>
<keyword evidence="2 4" id="KW-0067">ATP-binding</keyword>